<feature type="compositionally biased region" description="Polar residues" evidence="1">
    <location>
        <begin position="210"/>
        <end position="231"/>
    </location>
</feature>
<protein>
    <recommendedName>
        <fullName evidence="4">Type II secretion system protein GspC N-terminal domain-containing protein</fullName>
    </recommendedName>
</protein>
<proteinExistence type="predicted"/>
<evidence type="ECO:0008006" key="4">
    <source>
        <dbReference type="Google" id="ProtNLM"/>
    </source>
</evidence>
<name>A0A7Y6NLX0_9BURK</name>
<keyword evidence="3" id="KW-1185">Reference proteome</keyword>
<dbReference type="AlphaFoldDB" id="A0A7Y6NLX0"/>
<comment type="caution">
    <text evidence="2">The sequence shown here is derived from an EMBL/GenBank/DDBJ whole genome shotgun (WGS) entry which is preliminary data.</text>
</comment>
<evidence type="ECO:0000313" key="3">
    <source>
        <dbReference type="Proteomes" id="UP000529637"/>
    </source>
</evidence>
<dbReference type="EMBL" id="JABWMJ010000003">
    <property type="protein sequence ID" value="NUZ05623.1"/>
    <property type="molecule type" value="Genomic_DNA"/>
</dbReference>
<sequence>MLARISAFLVWALVAATAVFWGLRLFAKPAATPPHVVAVAPSAGGADLTRLFGAPPPAPLPQVASVPASSRFRLLGVMAPRGAKTTTDSRYGLALISIDGKPARAYRVGARVENDLVLQSVGWRSAAIGGAGQPPAVLELPLPTPPNTATSLPPVGSSVAAPIAVHGSPVVPGTPPPQPYMAPPPQPYVPPAQPYVPPAPAVVAPPPVVTPQSMPQEPQDSMNENGNSNGN</sequence>
<gene>
    <name evidence="2" type="ORF">HQN59_07585</name>
</gene>
<feature type="region of interest" description="Disordered" evidence="1">
    <location>
        <begin position="204"/>
        <end position="231"/>
    </location>
</feature>
<dbReference type="Proteomes" id="UP000529637">
    <property type="component" value="Unassembled WGS sequence"/>
</dbReference>
<organism evidence="2 3">
    <name type="scientific">Piscinibacter koreensis</name>
    <dbReference type="NCBI Taxonomy" id="2742824"/>
    <lineage>
        <taxon>Bacteria</taxon>
        <taxon>Pseudomonadati</taxon>
        <taxon>Pseudomonadota</taxon>
        <taxon>Betaproteobacteria</taxon>
        <taxon>Burkholderiales</taxon>
        <taxon>Sphaerotilaceae</taxon>
        <taxon>Piscinibacter</taxon>
    </lineage>
</organism>
<accession>A0A7Y6NLX0</accession>
<reference evidence="2 3" key="1">
    <citation type="submission" date="2020-06" db="EMBL/GenBank/DDBJ databases">
        <title>Schlegella sp. ID0723 isolated from air conditioner.</title>
        <authorList>
            <person name="Kim D.Y."/>
            <person name="Kim D.-U."/>
        </authorList>
    </citation>
    <scope>NUCLEOTIDE SEQUENCE [LARGE SCALE GENOMIC DNA]</scope>
    <source>
        <strain evidence="2 3">ID0723</strain>
    </source>
</reference>
<evidence type="ECO:0000313" key="2">
    <source>
        <dbReference type="EMBL" id="NUZ05623.1"/>
    </source>
</evidence>
<dbReference type="RefSeq" id="WP_176067749.1">
    <property type="nucleotide sequence ID" value="NZ_JABWMJ010000003.1"/>
</dbReference>
<evidence type="ECO:0000256" key="1">
    <source>
        <dbReference type="SAM" id="MobiDB-lite"/>
    </source>
</evidence>